<dbReference type="SUPFAM" id="SSF52540">
    <property type="entry name" value="P-loop containing nucleoside triphosphate hydrolases"/>
    <property type="match status" value="1"/>
</dbReference>
<dbReference type="InterPro" id="IPR027417">
    <property type="entry name" value="P-loop_NTPase"/>
</dbReference>
<evidence type="ECO:0000313" key="7">
    <source>
        <dbReference type="Proteomes" id="UP001139409"/>
    </source>
</evidence>
<proteinExistence type="predicted"/>
<sequence length="303" mass="35503">MVSEKPEFLIAGAAKAGTTSLYHYLNQHPEIFMSPVKEPDYFGGHFWSLPLNDIYGPDPKLQIYQDWDEYLSLFREGKGKLKGEASPSSFYYFAEAIPEIKRRLDNPKIIIILRNPVDRAYSHYTFKKRDVKENLTFSDALDAEEKRMQENYHYGYFYKALGFYHRPVEAFLAEFSDVHIVLLDELQANPEHVIKGIFQFLDVKDDFEPSLDVVYNVSGNPRMKGLNKFLRKKNPFRDLIRPVLDVVLSEKSKTKLMEKIHQMNTAPKEPLENSTRQKLLDLYRSDIGRLQDLINRDLSQWMH</sequence>
<feature type="domain" description="Sulfotransferase" evidence="3">
    <location>
        <begin position="6"/>
        <end position="206"/>
    </location>
</feature>
<keyword evidence="1" id="KW-0808">Transferase</keyword>
<dbReference type="EMBL" id="JAIXNE010000002">
    <property type="protein sequence ID" value="MCA6075225.1"/>
    <property type="molecule type" value="Genomic_DNA"/>
</dbReference>
<dbReference type="Proteomes" id="UP001139409">
    <property type="component" value="Unassembled WGS sequence"/>
</dbReference>
<accession>A0A9X1HNQ1</accession>
<evidence type="ECO:0000313" key="6">
    <source>
        <dbReference type="EMBL" id="MCA6077530.1"/>
    </source>
</evidence>
<dbReference type="PANTHER" id="PTHR10605:SF56">
    <property type="entry name" value="BIFUNCTIONAL HEPARAN SULFATE N-DEACETYLASE_N-SULFOTRANSFERASE"/>
    <property type="match status" value="1"/>
</dbReference>
<evidence type="ECO:0000256" key="2">
    <source>
        <dbReference type="ARBA" id="ARBA00023180"/>
    </source>
</evidence>
<dbReference type="AlphaFoldDB" id="A0A9X1HNQ1"/>
<evidence type="ECO:0000259" key="3">
    <source>
        <dbReference type="Pfam" id="PF00685"/>
    </source>
</evidence>
<dbReference type="InterPro" id="IPR037359">
    <property type="entry name" value="NST/OST"/>
</dbReference>
<comment type="caution">
    <text evidence="4">The sequence shown here is derived from an EMBL/GenBank/DDBJ whole genome shotgun (WGS) entry which is preliminary data.</text>
</comment>
<dbReference type="InterPro" id="IPR000863">
    <property type="entry name" value="Sulfotransferase_dom"/>
</dbReference>
<name>A0A9X1HNQ1_9BACT</name>
<dbReference type="PANTHER" id="PTHR10605">
    <property type="entry name" value="HEPARAN SULFATE SULFOTRANSFERASE"/>
    <property type="match status" value="1"/>
</dbReference>
<dbReference type="RefSeq" id="WP_225698329.1">
    <property type="nucleotide sequence ID" value="NZ_JAIXNE010000002.1"/>
</dbReference>
<evidence type="ECO:0000313" key="5">
    <source>
        <dbReference type="EMBL" id="MCA6076402.1"/>
    </source>
</evidence>
<dbReference type="EMBL" id="JAIXNE010000004">
    <property type="protein sequence ID" value="MCA6077530.1"/>
    <property type="molecule type" value="Genomic_DNA"/>
</dbReference>
<protein>
    <submittedName>
        <fullName evidence="4">Sulfotransferase domain-containing protein</fullName>
    </submittedName>
</protein>
<evidence type="ECO:0000256" key="1">
    <source>
        <dbReference type="ARBA" id="ARBA00022679"/>
    </source>
</evidence>
<keyword evidence="2" id="KW-0325">Glycoprotein</keyword>
<dbReference type="GO" id="GO:0008146">
    <property type="term" value="F:sulfotransferase activity"/>
    <property type="evidence" value="ECO:0007669"/>
    <property type="project" value="InterPro"/>
</dbReference>
<keyword evidence="7" id="KW-1185">Reference proteome</keyword>
<dbReference type="EMBL" id="JAIXNE010000003">
    <property type="protein sequence ID" value="MCA6076402.1"/>
    <property type="molecule type" value="Genomic_DNA"/>
</dbReference>
<reference evidence="4" key="1">
    <citation type="submission" date="2021-09" db="EMBL/GenBank/DDBJ databases">
        <title>Fulvivirga sp. isolated from coastal sediment.</title>
        <authorList>
            <person name="Yu H."/>
        </authorList>
    </citation>
    <scope>NUCLEOTIDE SEQUENCE</scope>
    <source>
        <strain evidence="4">1062</strain>
    </source>
</reference>
<gene>
    <name evidence="4" type="ORF">LDX50_10115</name>
    <name evidence="5" type="ORF">LDX50_16085</name>
    <name evidence="6" type="ORF">LDX50_21805</name>
</gene>
<dbReference type="Gene3D" id="3.40.50.300">
    <property type="entry name" value="P-loop containing nucleotide triphosphate hydrolases"/>
    <property type="match status" value="1"/>
</dbReference>
<organism evidence="4 7">
    <name type="scientific">Fulvivirga sedimenti</name>
    <dbReference type="NCBI Taxonomy" id="2879465"/>
    <lineage>
        <taxon>Bacteria</taxon>
        <taxon>Pseudomonadati</taxon>
        <taxon>Bacteroidota</taxon>
        <taxon>Cytophagia</taxon>
        <taxon>Cytophagales</taxon>
        <taxon>Fulvivirgaceae</taxon>
        <taxon>Fulvivirga</taxon>
    </lineage>
</organism>
<evidence type="ECO:0000313" key="4">
    <source>
        <dbReference type="EMBL" id="MCA6075225.1"/>
    </source>
</evidence>
<dbReference type="Pfam" id="PF00685">
    <property type="entry name" value="Sulfotransfer_1"/>
    <property type="match status" value="1"/>
</dbReference>